<reference evidence="1" key="1">
    <citation type="submission" date="2024-06" db="EMBL/GenBank/DDBJ databases">
        <title>New lytic and new temperate phages specific for Staphylococcus hyicus.</title>
        <authorList>
            <person name="Petrzik K."/>
            <person name="Sovova L."/>
        </authorList>
    </citation>
    <scope>NUCLEOTIDE SEQUENCE</scope>
</reference>
<dbReference type="GO" id="GO:0042262">
    <property type="term" value="P:DNA protection"/>
    <property type="evidence" value="ECO:0007669"/>
    <property type="project" value="InterPro"/>
</dbReference>
<accession>A0AB39C7P8</accession>
<name>A0AB39C7P8_9CAUD</name>
<dbReference type="Pfam" id="PF07352">
    <property type="entry name" value="Phage_Mu_Gam"/>
    <property type="match status" value="1"/>
</dbReference>
<dbReference type="InterPro" id="IPR009951">
    <property type="entry name" value="Host-nuc_inhib_Gam"/>
</dbReference>
<dbReference type="GO" id="GO:0003690">
    <property type="term" value="F:double-stranded DNA binding"/>
    <property type="evidence" value="ECO:0007669"/>
    <property type="project" value="InterPro"/>
</dbReference>
<evidence type="ECO:0008006" key="2">
    <source>
        <dbReference type="Google" id="ProtNLM"/>
    </source>
</evidence>
<sequence>MTNPLQNQELETIEKHATFQVTDLSSANWVFKKLEAISAKEKEIKDLAQSEVDRIKEWESKELESLQGNKEHLEYLVTEYYRAEKEKDSKFKLNTPYGKVTSRKGSKVFEVKNEQDVIDQLEQRGFTDYVKTTKKLNQADMKKAFNVSDDGTVIDDNGEVLDGIRMVQKPTSYSVKVGL</sequence>
<dbReference type="EMBL" id="PP971698">
    <property type="protein sequence ID" value="XDJ02644.1"/>
    <property type="molecule type" value="Genomic_DNA"/>
</dbReference>
<organism evidence="1">
    <name type="scientific">Staphylococcus phage Pel11</name>
    <dbReference type="NCBI Taxonomy" id="3235046"/>
    <lineage>
        <taxon>Viruses</taxon>
        <taxon>Duplodnaviria</taxon>
        <taxon>Heunggongvirae</taxon>
        <taxon>Uroviricota</taxon>
        <taxon>Caudoviricetes</taxon>
        <taxon>Coventryvirus</taxon>
    </lineage>
</organism>
<dbReference type="SUPFAM" id="SSF161266">
    <property type="entry name" value="Gam-like"/>
    <property type="match status" value="1"/>
</dbReference>
<proteinExistence type="predicted"/>
<evidence type="ECO:0000313" key="1">
    <source>
        <dbReference type="EMBL" id="XDJ02644.1"/>
    </source>
</evidence>
<protein>
    <recommendedName>
        <fullName evidence="2">Host-nuclease inhibitor protein</fullName>
    </recommendedName>
</protein>